<reference evidence="1" key="1">
    <citation type="submission" date="2018-05" db="EMBL/GenBank/DDBJ databases">
        <authorList>
            <person name="Lanie J.A."/>
            <person name="Ng W.-L."/>
            <person name="Kazmierczak K.M."/>
            <person name="Andrzejewski T.M."/>
            <person name="Davidsen T.M."/>
            <person name="Wayne K.J."/>
            <person name="Tettelin H."/>
            <person name="Glass J.I."/>
            <person name="Rusch D."/>
            <person name="Podicherti R."/>
            <person name="Tsui H.-C.T."/>
            <person name="Winkler M.E."/>
        </authorList>
    </citation>
    <scope>NUCLEOTIDE SEQUENCE</scope>
</reference>
<accession>A0A382JK91</accession>
<dbReference type="EMBL" id="UINC01074736">
    <property type="protein sequence ID" value="SVC12226.1"/>
    <property type="molecule type" value="Genomic_DNA"/>
</dbReference>
<sequence>MTSKQRYLFDLNGYLHIKNVLSDEELREAQQAVERCVRTSPDQLPHGRNFAFDKSLEALTMHPVTWPIVKELTDDKPRFNRGSLVVETHEKQTMTPFHCAREDCGWQT</sequence>
<feature type="non-terminal residue" evidence="1">
    <location>
        <position position="108"/>
    </location>
</feature>
<dbReference type="Gene3D" id="2.60.120.620">
    <property type="entry name" value="q2cbj1_9rhob like domain"/>
    <property type="match status" value="1"/>
</dbReference>
<dbReference type="AlphaFoldDB" id="A0A382JK91"/>
<protein>
    <recommendedName>
        <fullName evidence="2">Phytanoyl-CoA dioxygenase</fullName>
    </recommendedName>
</protein>
<name>A0A382JK91_9ZZZZ</name>
<evidence type="ECO:0000313" key="1">
    <source>
        <dbReference type="EMBL" id="SVC12226.1"/>
    </source>
</evidence>
<gene>
    <name evidence="1" type="ORF">METZ01_LOCUS265080</name>
</gene>
<proteinExistence type="predicted"/>
<organism evidence="1">
    <name type="scientific">marine metagenome</name>
    <dbReference type="NCBI Taxonomy" id="408172"/>
    <lineage>
        <taxon>unclassified sequences</taxon>
        <taxon>metagenomes</taxon>
        <taxon>ecological metagenomes</taxon>
    </lineage>
</organism>
<dbReference type="SUPFAM" id="SSF51197">
    <property type="entry name" value="Clavaminate synthase-like"/>
    <property type="match status" value="1"/>
</dbReference>
<evidence type="ECO:0008006" key="2">
    <source>
        <dbReference type="Google" id="ProtNLM"/>
    </source>
</evidence>